<dbReference type="HOGENOM" id="CLU_102823_0_0_2"/>
<proteinExistence type="predicted"/>
<accession>U1N8X7</accession>
<dbReference type="InterPro" id="IPR036388">
    <property type="entry name" value="WH-like_DNA-bd_sf"/>
</dbReference>
<dbReference type="EMBL" id="KE356560">
    <property type="protein sequence ID" value="ERG92978.1"/>
    <property type="molecule type" value="Genomic_DNA"/>
</dbReference>
<dbReference type="Pfam" id="PF24033">
    <property type="entry name" value="DUF7342"/>
    <property type="match status" value="1"/>
</dbReference>
<sequence length="235" mass="26771">MHSIQCSLLVGEVHVVCQVGAKTRRYVDARDGDYEFEQSACNIPIANIFAVITNISDIHMFDPAPPDGAITKEQEVWTETTHTRNRIRSVAFGLRDPATVAIIADRAQCSANTARTHLEEFVTLGIVRKYEETTETRYARNEAYLRWRRANEHAVSHSFEELINELGSLERIHDQYQEQFNSGTPSDVDLPAEATHDEIETQLETISEWAMVCEEIGRYREAIRIARRTGGRFTT</sequence>
<reference evidence="1 2" key="1">
    <citation type="journal article" date="2013" name="PLoS ONE">
        <title>Assembly-driven community genomics of a hypersaline microbial ecosystem.</title>
        <authorList>
            <person name="Podell S."/>
            <person name="Ugalde J.A."/>
            <person name="Narasingarao P."/>
            <person name="Banfield J.F."/>
            <person name="Heidelberg K.B."/>
            <person name="Allen E.E."/>
        </authorList>
    </citation>
    <scope>NUCLEOTIDE SEQUENCE [LARGE SCALE GENOMIC DNA]</scope>
    <source>
        <strain evidence="2">J07HQW1</strain>
    </source>
</reference>
<dbReference type="AlphaFoldDB" id="U1N8X7"/>
<evidence type="ECO:0008006" key="3">
    <source>
        <dbReference type="Google" id="ProtNLM"/>
    </source>
</evidence>
<organism evidence="1 2">
    <name type="scientific">Haloquadratum walsbyi J07HQW1</name>
    <dbReference type="NCBI Taxonomy" id="1238424"/>
    <lineage>
        <taxon>Archaea</taxon>
        <taxon>Methanobacteriati</taxon>
        <taxon>Methanobacteriota</taxon>
        <taxon>Stenosarchaea group</taxon>
        <taxon>Halobacteria</taxon>
        <taxon>Halobacteriales</taxon>
        <taxon>Haloferacaceae</taxon>
        <taxon>Haloquadratum</taxon>
    </lineage>
</organism>
<evidence type="ECO:0000313" key="2">
    <source>
        <dbReference type="Proteomes" id="UP000030649"/>
    </source>
</evidence>
<gene>
    <name evidence="1" type="ORF">J07HQW1_03031</name>
</gene>
<dbReference type="InterPro" id="IPR055766">
    <property type="entry name" value="DUF7342"/>
</dbReference>
<name>U1N8X7_9EURY</name>
<protein>
    <recommendedName>
        <fullName evidence="3">Transcriptional regulator</fullName>
    </recommendedName>
</protein>
<dbReference type="Gene3D" id="1.10.10.10">
    <property type="entry name" value="Winged helix-like DNA-binding domain superfamily/Winged helix DNA-binding domain"/>
    <property type="match status" value="1"/>
</dbReference>
<evidence type="ECO:0000313" key="1">
    <source>
        <dbReference type="EMBL" id="ERG92978.1"/>
    </source>
</evidence>
<dbReference type="Proteomes" id="UP000030649">
    <property type="component" value="Unassembled WGS sequence"/>
</dbReference>